<feature type="transmembrane region" description="Helical" evidence="1">
    <location>
        <begin position="38"/>
        <end position="57"/>
    </location>
</feature>
<proteinExistence type="predicted"/>
<dbReference type="Proteomes" id="UP000722459">
    <property type="component" value="Unassembled WGS sequence"/>
</dbReference>
<accession>A0A8T5GE22</accession>
<keyword evidence="1" id="KW-0472">Membrane</keyword>
<organism evidence="2 3">
    <name type="scientific">Candidatus Iainarchaeum sp</name>
    <dbReference type="NCBI Taxonomy" id="3101447"/>
    <lineage>
        <taxon>Archaea</taxon>
        <taxon>Candidatus Iainarchaeota</taxon>
        <taxon>Candidatus Iainarchaeia</taxon>
        <taxon>Candidatus Iainarchaeales</taxon>
        <taxon>Candidatus Iainarchaeaceae</taxon>
        <taxon>Candidatus Iainarchaeum</taxon>
    </lineage>
</organism>
<protein>
    <submittedName>
        <fullName evidence="2">Uncharacterized protein</fullName>
    </submittedName>
</protein>
<keyword evidence="1" id="KW-1133">Transmembrane helix</keyword>
<name>A0A8T5GE22_9ARCH</name>
<dbReference type="EMBL" id="JABJNZ010000021">
    <property type="protein sequence ID" value="MBT4870209.1"/>
    <property type="molecule type" value="Genomic_DNA"/>
</dbReference>
<reference evidence="2" key="1">
    <citation type="journal article" date="2021" name="ISME J.">
        <title>Mercury methylation by metabolically versatile and cosmopolitan marine bacteria.</title>
        <authorList>
            <person name="Lin H."/>
            <person name="Ascher D.B."/>
            <person name="Myung Y."/>
            <person name="Lamborg C.H."/>
            <person name="Hallam S.J."/>
            <person name="Gionfriddo C.M."/>
            <person name="Holt K.E."/>
            <person name="Moreau J.W."/>
        </authorList>
    </citation>
    <scope>NUCLEOTIDE SEQUENCE</scope>
    <source>
        <strain evidence="2">SI075_bin30</strain>
    </source>
</reference>
<sequence>MGIYSALESKWYSVLEIIDRVVPITKVTDRIDEKVPSFLVFIAIVILLILLFSLSLFSEVSVVTDVEVIVLNEIGLPIKNASVVFESDCEGANVSTDSGGKANFMVCGETMQLSITKKGYKTYSNTFDTIKKINVKLYQVSLSNPKGRITILVDDGSDLIAQSSIDILCDGNVVNTFSNQTNNGFNFEVPECSLVQIKASAQGHVEKTISINENDGRRVVHLDRVLLEGEIIFHSNNSEGEVKGVEITLVSENRETSTVFTGAGGVAVEKISAGNYTYNALYGGEIISGNFIINPNEVKDVYITFQNRTVPENQYKYIALEIISNSKGISSAEVSLFKNGESLSNRRTNSLGKITPIKINPTTLETGATFKGVVKAIGYETKFFDVTLQDKDVYQQITLSQGGASLKITLQNDMSLSEDNAFVTLDYVGFNGTFDKGYSDSNGEIIFKNLPSGNYTINAIDKDNVDEVSQTISLAKDETKEIKLTLRTGDGKIRFNFFDFKGDKVDANYALYANDGNGFEKIDSGLSTRGYFTTDDIKVGTKLKLKITDASFIPHETILYYVDRSTQTKEVYLRKESDLPNANGVQMFLMNVYDSNPLYGRAHKATKLLAGGTYYLYFDVVLNNENVDGLTSNFIVGDGSILENKPMSIEGAYSIEGYAQIMSQTTEGFLIPITNNVDGDAKQLNVLFNSAAGKVSIPIIVIVDVDQNATGTKKITFESMHGGVSSLLYEKEFIVGESFCLFDCPVFIFSNYLRWENNVPIPLTDSPERVLLGDDYYIQTKVHNLSDEAIGVSNLTMQVPKTKVNYLAFANDANSAFGQINLAPISNSALIEKQIFPKKATNTLKINGAVEKNINGIDVLKHYEGNDNEINLVIKKKEELDIAISPFSLDQGVEYPQFLVKTKYKSRYLGVSAYWKAEKVTTSGDLFITQGQTDVNGLENISFSTLNLIDGDVVRFTAWDNDGAIDGTLDVTIGDPFLNPQPTISECLKVMVGGVELDSANNIISLDVNNTSDFVIKSGCSVTRRVNVTTELLMTTGIVYDFDPSNPTTMQQTLNVKAKPKNGVLGVYPIRMHSSSTTGVNEIGLIDIIISDPDPNSCFDLEQAIFDFKNTGEISSKVTNKCFDGRYNNFYPKMNVDTASVSIQFNKPGNPAYIDFNAMVIGSAMESLVEGGMRVNQFYTSSEGKRFRTPGQIRVHAGAKISAVSDAKYLDYYQAFCEQWYYDGWTNPKPEPDNNSYWGQFSDPMKPTYRFPEYESYNQDDLVLTPKYRDAAATISPTTLQGIGSTRIDSDAITPTSPALAAALPYGELKDGSATIPSYYNVSTSGGEVDFGEGYCDSTVTAPAGTVSTARYNYPYKYSDYEISYFWGPGGASCDTYFWNDLGTQTFDPATGESYDTAVWDAEGGMQPVTVSGGETGRSANTIFSGHDFHSQEKWYKDAPYGIGVGDGGEKWYSVVGAYHCGGHGSRCRILDLGSFQGNKDYIHVDTKGQKRSNLYEILTGEWIWATDTWHSPHDTAMVVQIEGIRRLDPLRERRSLWEEEVHLPTTEGVVQQIGSYSGVPVPEWTGIEDWGNSLEVGEGQLTGNSYFIAACVQSNGLVPPEWPNLGSYKGCVLTPDGNTDCEQNAQYGHVGKTEFFPHYVIRPPEDPLVEYDYTGTIVYYIPQDTIPGWVEGEPEVRMFLNGGSVYAEYVGISEIDSPDIDFNITKNDLQGEEYATLTVSDWISDTEIGEQKFNIKLTGDSHSCYASDGTEGFVGASFVPKLLFNWDWNNIAQDQCDASNWDYTYCDASQFTTSLFKKLNEIEGLIKMNNTSILPEKTVFYSYLIKDNFSKEFLDDYENYYSSQFLNAGTTFTKLSKFITSNNLKFEQRLTDGTISGDTIIPYGGLYRVEIDIDMVNESLYSLFNGNNPNANIVVRLALIDKATNYNPLYELPFNGDLSNNGLRNNYGVSVNGDEIILNDIGVIGTSYGGALKTITGLFDDDLIELEKEVVFAYDVLTDSVYYLPSQPTPVEMSVTNNGGTNVRAEYVLDGTGSTTPLQKDWRMTSSTIGNATCYDFENQDKKTFTDSRLANGNNVIKWSGLKSGTITLSTVFLTPKNVVDTLRVTSANNKTSLLSYSTLMNATTIMLNNYDSKGITDYDSLSGLFNRIENGEMCLSKDSNQMMKIWWNQEYLDNLISEIGSGNSSSC</sequence>
<gene>
    <name evidence="2" type="ORF">HON47_01405</name>
</gene>
<evidence type="ECO:0000256" key="1">
    <source>
        <dbReference type="SAM" id="Phobius"/>
    </source>
</evidence>
<evidence type="ECO:0000313" key="2">
    <source>
        <dbReference type="EMBL" id="MBT4870209.1"/>
    </source>
</evidence>
<comment type="caution">
    <text evidence="2">The sequence shown here is derived from an EMBL/GenBank/DDBJ whole genome shotgun (WGS) entry which is preliminary data.</text>
</comment>
<keyword evidence="1" id="KW-0812">Transmembrane</keyword>
<evidence type="ECO:0000313" key="3">
    <source>
        <dbReference type="Proteomes" id="UP000722459"/>
    </source>
</evidence>